<feature type="region of interest" description="Disordered" evidence="1">
    <location>
        <begin position="38"/>
        <end position="98"/>
    </location>
</feature>
<evidence type="ECO:0000256" key="1">
    <source>
        <dbReference type="SAM" id="MobiDB-lite"/>
    </source>
</evidence>
<accession>A0A8C0FJX5</accession>
<dbReference type="InterPro" id="IPR049087">
    <property type="entry name" value="TAF1C_beta-prop"/>
</dbReference>
<evidence type="ECO:0000313" key="4">
    <source>
        <dbReference type="Proteomes" id="UP000694567"/>
    </source>
</evidence>
<dbReference type="PANTHER" id="PTHR15319:SF1">
    <property type="entry name" value="TATA BOX-BINDING PROTEIN-ASSOCIATED FACTOR RNA POLYMERASE I SUBUNIT C"/>
    <property type="match status" value="1"/>
</dbReference>
<dbReference type="GO" id="GO:0001650">
    <property type="term" value="C:fibrillar center"/>
    <property type="evidence" value="ECO:0007669"/>
    <property type="project" value="TreeGrafter"/>
</dbReference>
<protein>
    <recommendedName>
        <fullName evidence="2">TAF1C beta-propeller domain-containing protein</fullName>
    </recommendedName>
</protein>
<evidence type="ECO:0000259" key="2">
    <source>
        <dbReference type="Pfam" id="PF20641"/>
    </source>
</evidence>
<sequence>MRSLHVPAPPCPSRTAGPLLCGSPRRCVWHPGAAAAQEHLPGQLQAEGQCPSRDDSAVPHPSPCSCQPQPLLPPVPAETGPGQHHSDDSPEGESQRDFTARPQMLSCANHRADGGQGRGSPSPGCHFDLFKVGEEAGCQQGERVVLPMYLGRAHPSQHLVTTQFSVYVLDERLPLVPMLKWPHMMKAPPLFAHLSPGGPGRSHKVLLGASCTQELLLLQYQGERCGFGGAAGSDLLCAPVSSPLGPAAAPALVLTSRLLACPFAGGSQSACQLAGPPEKLHSVTGCLQHLPTQLPHHHHLLWQHLGTPSAGECPLPPWGAGPGEEGQGV</sequence>
<dbReference type="PANTHER" id="PTHR15319">
    <property type="entry name" value="TATA BOX-BINDING PROTEIN ASSOCIATED FACTOR RNA POLYMERASE I SUBUNIT C"/>
    <property type="match status" value="1"/>
</dbReference>
<organism evidence="3 4">
    <name type="scientific">Bubo bubo</name>
    <name type="common">Eurasian eagle-owl</name>
    <name type="synonym">Strix bubo</name>
    <dbReference type="NCBI Taxonomy" id="30461"/>
    <lineage>
        <taxon>Eukaryota</taxon>
        <taxon>Metazoa</taxon>
        <taxon>Chordata</taxon>
        <taxon>Craniata</taxon>
        <taxon>Vertebrata</taxon>
        <taxon>Euteleostomi</taxon>
        <taxon>Archelosauria</taxon>
        <taxon>Archosauria</taxon>
        <taxon>Dinosauria</taxon>
        <taxon>Saurischia</taxon>
        <taxon>Theropoda</taxon>
        <taxon>Coelurosauria</taxon>
        <taxon>Aves</taxon>
        <taxon>Neognathae</taxon>
        <taxon>Neoaves</taxon>
        <taxon>Telluraves</taxon>
        <taxon>Strigiformes</taxon>
        <taxon>Strigidae</taxon>
        <taxon>Bubo</taxon>
    </lineage>
</organism>
<dbReference type="Ensembl" id="ENSBOBT00000021047.1">
    <property type="protein sequence ID" value="ENSBOBP00000020570.1"/>
    <property type="gene ID" value="ENSBOBG00000012531.1"/>
</dbReference>
<evidence type="ECO:0000313" key="3">
    <source>
        <dbReference type="Ensembl" id="ENSBOBP00000020570.1"/>
    </source>
</evidence>
<feature type="compositionally biased region" description="Basic and acidic residues" evidence="1">
    <location>
        <begin position="84"/>
        <end position="98"/>
    </location>
</feature>
<name>A0A8C0FJX5_BUBBB</name>
<reference evidence="3" key="1">
    <citation type="submission" date="2025-08" db="UniProtKB">
        <authorList>
            <consortium name="Ensembl"/>
        </authorList>
    </citation>
    <scope>IDENTIFICATION</scope>
</reference>
<proteinExistence type="predicted"/>
<dbReference type="Proteomes" id="UP000694567">
    <property type="component" value="Unplaced"/>
</dbReference>
<dbReference type="AlphaFoldDB" id="A0A8C0FJX5"/>
<dbReference type="Pfam" id="PF20641">
    <property type="entry name" value="TAF1C_beta-prop"/>
    <property type="match status" value="1"/>
</dbReference>
<feature type="domain" description="TAF1C beta-propeller" evidence="2">
    <location>
        <begin position="97"/>
        <end position="151"/>
    </location>
</feature>
<keyword evidence="4" id="KW-1185">Reference proteome</keyword>
<reference evidence="3" key="2">
    <citation type="submission" date="2025-09" db="UniProtKB">
        <authorList>
            <consortium name="Ensembl"/>
        </authorList>
    </citation>
    <scope>IDENTIFICATION</scope>
</reference>
<dbReference type="GO" id="GO:0001164">
    <property type="term" value="F:RNA polymerase I core promoter sequence-specific DNA binding"/>
    <property type="evidence" value="ECO:0007669"/>
    <property type="project" value="TreeGrafter"/>
</dbReference>
<dbReference type="InterPro" id="IPR038801">
    <property type="entry name" value="TAF1C"/>
</dbReference>